<dbReference type="Pfam" id="PF25137">
    <property type="entry name" value="ADH_Fe_C"/>
    <property type="match status" value="1"/>
</dbReference>
<dbReference type="PANTHER" id="PTHR11496">
    <property type="entry name" value="ALCOHOL DEHYDROGENASE"/>
    <property type="match status" value="1"/>
</dbReference>
<dbReference type="FunFam" id="3.40.50.1970:FF:000003">
    <property type="entry name" value="Alcohol dehydrogenase, iron-containing"/>
    <property type="match status" value="1"/>
</dbReference>
<keyword evidence="1" id="KW-0560">Oxidoreductase</keyword>
<evidence type="ECO:0000259" key="2">
    <source>
        <dbReference type="Pfam" id="PF00465"/>
    </source>
</evidence>
<accession>A0A8A7KF00</accession>
<proteinExistence type="predicted"/>
<keyword evidence="5" id="KW-1185">Reference proteome</keyword>
<dbReference type="RefSeq" id="WP_230866708.1">
    <property type="nucleotide sequence ID" value="NZ_CP046640.1"/>
</dbReference>
<dbReference type="Gene3D" id="1.20.1090.10">
    <property type="entry name" value="Dehydroquinate synthase-like - alpha domain"/>
    <property type="match status" value="1"/>
</dbReference>
<dbReference type="InterPro" id="IPR056798">
    <property type="entry name" value="ADH_Fe_C"/>
</dbReference>
<evidence type="ECO:0000313" key="5">
    <source>
        <dbReference type="Proteomes" id="UP000665020"/>
    </source>
</evidence>
<evidence type="ECO:0000259" key="3">
    <source>
        <dbReference type="Pfam" id="PF25137"/>
    </source>
</evidence>
<evidence type="ECO:0000256" key="1">
    <source>
        <dbReference type="ARBA" id="ARBA00023002"/>
    </source>
</evidence>
<reference evidence="4" key="1">
    <citation type="submission" date="2019-12" db="EMBL/GenBank/DDBJ databases">
        <authorList>
            <person name="zhang j."/>
            <person name="sun C.M."/>
        </authorList>
    </citation>
    <scope>NUCLEOTIDE SEQUENCE</scope>
    <source>
        <strain evidence="4">NS-1</strain>
    </source>
</reference>
<evidence type="ECO:0000313" key="4">
    <source>
        <dbReference type="EMBL" id="QTL98258.1"/>
    </source>
</evidence>
<dbReference type="SUPFAM" id="SSF56796">
    <property type="entry name" value="Dehydroquinate synthase-like"/>
    <property type="match status" value="1"/>
</dbReference>
<dbReference type="Pfam" id="PF00465">
    <property type="entry name" value="Fe-ADH"/>
    <property type="match status" value="1"/>
</dbReference>
<protein>
    <submittedName>
        <fullName evidence="4">Iron-containing alcohol dehydrogenase</fullName>
    </submittedName>
</protein>
<dbReference type="InterPro" id="IPR039697">
    <property type="entry name" value="Alcohol_dehydrogenase_Fe"/>
</dbReference>
<feature type="domain" description="Fe-containing alcohol dehydrogenase-like C-terminal" evidence="3">
    <location>
        <begin position="192"/>
        <end position="390"/>
    </location>
</feature>
<dbReference type="KEGG" id="ifn:GM661_09835"/>
<dbReference type="EMBL" id="CP046640">
    <property type="protein sequence ID" value="QTL98258.1"/>
    <property type="molecule type" value="Genomic_DNA"/>
</dbReference>
<gene>
    <name evidence="4" type="ORF">GM661_09835</name>
</gene>
<dbReference type="PANTHER" id="PTHR11496:SF104">
    <property type="entry name" value="3-DEOXY-ALPHA-D-MANNO-OCTULOSONATE 8-OXIDASE"/>
    <property type="match status" value="1"/>
</dbReference>
<dbReference type="GO" id="GO:0004022">
    <property type="term" value="F:alcohol dehydrogenase (NAD+) activity"/>
    <property type="evidence" value="ECO:0007669"/>
    <property type="project" value="UniProtKB-ARBA"/>
</dbReference>
<organism evidence="4 5">
    <name type="scientific">Iocasia fonsfrigidae</name>
    <dbReference type="NCBI Taxonomy" id="2682810"/>
    <lineage>
        <taxon>Bacteria</taxon>
        <taxon>Bacillati</taxon>
        <taxon>Bacillota</taxon>
        <taxon>Clostridia</taxon>
        <taxon>Halanaerobiales</taxon>
        <taxon>Halanaerobiaceae</taxon>
        <taxon>Iocasia</taxon>
    </lineage>
</organism>
<feature type="domain" description="Alcohol dehydrogenase iron-type/glycerol dehydrogenase GldA" evidence="2">
    <location>
        <begin position="8"/>
        <end position="181"/>
    </location>
</feature>
<dbReference type="InterPro" id="IPR001670">
    <property type="entry name" value="ADH_Fe/GldA"/>
</dbReference>
<dbReference type="GO" id="GO:0046872">
    <property type="term" value="F:metal ion binding"/>
    <property type="evidence" value="ECO:0007669"/>
    <property type="project" value="InterPro"/>
</dbReference>
<dbReference type="AlphaFoldDB" id="A0A8A7KF00"/>
<name>A0A8A7KF00_9FIRM</name>
<sequence length="392" mass="42809">MKFNYYMPTKILFGPGKLNDLAGENLPGKKALIVISAGTSMKKYGYLNRLEGILKKKEIEYVIFDKILPNPVKSHIMEGAELARKENCDFVFGLGGGSSIDSAKSIAVMAKNPGDYWDYISGGSGKGMPLENGALPIIAITTTAGTGTEADPWTVITKEETNEKIGFGCADTFPTLSVVDPELMVTVPKHLTAYQGFDALFHATEGYIANIATPISDAYALKSIELIAKYLPICVKDGENIKARTQVALANTLSGFVESISSCTSEHSMEHALSAYYSELPHGAGLIMLSESYYTYFASKVSDRFKVMAKAMGVDVANLSEDERPMAFVKALIRLQEECGVNNLKMSDYGIKREMIPTFAENAHNTMGGLFDVDPYTLTFEDTIEIMTNAYK</sequence>
<dbReference type="Proteomes" id="UP000665020">
    <property type="component" value="Chromosome"/>
</dbReference>
<dbReference type="Gene3D" id="3.40.50.1970">
    <property type="match status" value="1"/>
</dbReference>
<dbReference type="CDD" id="cd08185">
    <property type="entry name" value="Fe-ADH-like"/>
    <property type="match status" value="1"/>
</dbReference>